<reference evidence="2" key="1">
    <citation type="submission" date="2019-03" db="EMBL/GenBank/DDBJ databases">
        <title>Single cell metagenomics reveals metabolic interactions within the superorganism composed of flagellate Streblomastix strix and complex community of Bacteroidetes bacteria on its surface.</title>
        <authorList>
            <person name="Treitli S.C."/>
            <person name="Kolisko M."/>
            <person name="Husnik F."/>
            <person name="Keeling P."/>
            <person name="Hampl V."/>
        </authorList>
    </citation>
    <scope>NUCLEOTIDE SEQUENCE</scope>
    <source>
        <strain evidence="2">STM</strain>
    </source>
</reference>
<gene>
    <name evidence="2" type="ORF">EZS27_031198</name>
</gene>
<proteinExistence type="predicted"/>
<dbReference type="EMBL" id="SNRY01004066">
    <property type="protein sequence ID" value="KAA6318839.1"/>
    <property type="molecule type" value="Genomic_DNA"/>
</dbReference>
<dbReference type="Gene3D" id="1.10.10.60">
    <property type="entry name" value="Homeodomain-like"/>
    <property type="match status" value="1"/>
</dbReference>
<evidence type="ECO:0000313" key="2">
    <source>
        <dbReference type="EMBL" id="KAA6318839.1"/>
    </source>
</evidence>
<dbReference type="AlphaFoldDB" id="A0A5J4QCF9"/>
<dbReference type="Pfam" id="PF13936">
    <property type="entry name" value="HTH_38"/>
    <property type="match status" value="1"/>
</dbReference>
<organism evidence="2">
    <name type="scientific">termite gut metagenome</name>
    <dbReference type="NCBI Taxonomy" id="433724"/>
    <lineage>
        <taxon>unclassified sequences</taxon>
        <taxon>metagenomes</taxon>
        <taxon>organismal metagenomes</taxon>
    </lineage>
</organism>
<sequence length="63" mass="7323">MKKNKKHLTREQRYQIDALLQAKKTQKEIADIIGKDKSVIILNCCQDSLKTILTFVSKNDEVF</sequence>
<feature type="domain" description="Transposase IS30-like HTH" evidence="1">
    <location>
        <begin position="6"/>
        <end position="40"/>
    </location>
</feature>
<comment type="caution">
    <text evidence="2">The sequence shown here is derived from an EMBL/GenBank/DDBJ whole genome shotgun (WGS) entry which is preliminary data.</text>
</comment>
<name>A0A5J4QCF9_9ZZZZ</name>
<dbReference type="InterPro" id="IPR025246">
    <property type="entry name" value="IS30-like_HTH"/>
</dbReference>
<protein>
    <recommendedName>
        <fullName evidence="1">Transposase IS30-like HTH domain-containing protein</fullName>
    </recommendedName>
</protein>
<evidence type="ECO:0000259" key="1">
    <source>
        <dbReference type="Pfam" id="PF13936"/>
    </source>
</evidence>
<accession>A0A5J4QCF9</accession>